<dbReference type="InterPro" id="IPR051531">
    <property type="entry name" value="N-acetyltransferase"/>
</dbReference>
<dbReference type="PROSITE" id="PS51186">
    <property type="entry name" value="GNAT"/>
    <property type="match status" value="1"/>
</dbReference>
<dbReference type="PANTHER" id="PTHR43792">
    <property type="entry name" value="GNAT FAMILY, PUTATIVE (AFU_ORTHOLOGUE AFUA_3G00765)-RELATED-RELATED"/>
    <property type="match status" value="1"/>
</dbReference>
<dbReference type="GO" id="GO:0008999">
    <property type="term" value="F:protein-N-terminal-alanine acetyltransferase activity"/>
    <property type="evidence" value="ECO:0007669"/>
    <property type="project" value="TreeGrafter"/>
</dbReference>
<keyword evidence="1" id="KW-0808">Transferase</keyword>
<evidence type="ECO:0000313" key="5">
    <source>
        <dbReference type="EMBL" id="ADI00144.1"/>
    </source>
</evidence>
<dbReference type="GO" id="GO:0005737">
    <property type="term" value="C:cytoplasm"/>
    <property type="evidence" value="ECO:0007669"/>
    <property type="project" value="TreeGrafter"/>
</dbReference>
<dbReference type="AlphaFoldDB" id="D6XXV1"/>
<dbReference type="PANTHER" id="PTHR43792:SF8">
    <property type="entry name" value="[RIBOSOMAL PROTEIN US5]-ALANINE N-ACETYLTRANSFERASE"/>
    <property type="match status" value="1"/>
</dbReference>
<dbReference type="STRING" id="439292.Bsel_2644"/>
<dbReference type="InterPro" id="IPR016181">
    <property type="entry name" value="Acyl_CoA_acyltransferase"/>
</dbReference>
<evidence type="ECO:0000256" key="3">
    <source>
        <dbReference type="ARBA" id="ARBA00038502"/>
    </source>
</evidence>
<dbReference type="EMBL" id="CP001791">
    <property type="protein sequence ID" value="ADI00144.1"/>
    <property type="molecule type" value="Genomic_DNA"/>
</dbReference>
<accession>D6XXV1</accession>
<keyword evidence="6" id="KW-1185">Reference proteome</keyword>
<dbReference type="OrthoDB" id="9801656at2"/>
<evidence type="ECO:0000256" key="2">
    <source>
        <dbReference type="ARBA" id="ARBA00023315"/>
    </source>
</evidence>
<comment type="similarity">
    <text evidence="3">Belongs to the acetyltransferase family. RimJ subfamily.</text>
</comment>
<dbReference type="Proteomes" id="UP000000271">
    <property type="component" value="Chromosome"/>
</dbReference>
<sequence length="173" mass="19349">MTIQLTALRKDDARDLLAFETENRAYFERSVPGRGEAYYNPETFAVRHQALLDEQDRGEGYFYLIRDGEGAIIGRINAFDLDGDSCSVGYRVAEAHTGKGVAKEAMRQFLISLCEHGFRQVLAKTLADNIPSQRILQKNGFKKTGTGDEGGLLNGEYIVFMYFKRQLAPGIDA</sequence>
<proteinExistence type="inferred from homology"/>
<evidence type="ECO:0000313" key="6">
    <source>
        <dbReference type="Proteomes" id="UP000000271"/>
    </source>
</evidence>
<evidence type="ECO:0000259" key="4">
    <source>
        <dbReference type="PROSITE" id="PS51186"/>
    </source>
</evidence>
<organism evidence="5 6">
    <name type="scientific">Bacillus selenitireducens (strain ATCC 700615 / DSM 15326 / MLS10)</name>
    <dbReference type="NCBI Taxonomy" id="439292"/>
    <lineage>
        <taxon>Bacteria</taxon>
        <taxon>Bacillati</taxon>
        <taxon>Bacillota</taxon>
        <taxon>Bacilli</taxon>
        <taxon>Bacillales</taxon>
        <taxon>Bacillaceae</taxon>
        <taxon>Salisediminibacterium</taxon>
    </lineage>
</organism>
<dbReference type="Pfam" id="PF13302">
    <property type="entry name" value="Acetyltransf_3"/>
    <property type="match status" value="1"/>
</dbReference>
<name>D6XXV1_BACIE</name>
<feature type="domain" description="N-acetyltransferase" evidence="4">
    <location>
        <begin position="3"/>
        <end position="164"/>
    </location>
</feature>
<dbReference type="KEGG" id="bse:Bsel_2644"/>
<gene>
    <name evidence="5" type="ordered locus">Bsel_2644</name>
</gene>
<keyword evidence="2" id="KW-0012">Acyltransferase</keyword>
<dbReference type="RefSeq" id="WP_013173564.1">
    <property type="nucleotide sequence ID" value="NC_014219.1"/>
</dbReference>
<dbReference type="InterPro" id="IPR000182">
    <property type="entry name" value="GNAT_dom"/>
</dbReference>
<protein>
    <submittedName>
        <fullName evidence="5">GCN5-related N-acetyltransferase</fullName>
    </submittedName>
</protein>
<dbReference type="HOGENOM" id="CLU_013985_40_2_9"/>
<dbReference type="SUPFAM" id="SSF55729">
    <property type="entry name" value="Acyl-CoA N-acyltransferases (Nat)"/>
    <property type="match status" value="1"/>
</dbReference>
<evidence type="ECO:0000256" key="1">
    <source>
        <dbReference type="ARBA" id="ARBA00022679"/>
    </source>
</evidence>
<dbReference type="Gene3D" id="3.40.630.30">
    <property type="match status" value="1"/>
</dbReference>
<dbReference type="eggNOG" id="COG1670">
    <property type="taxonomic scope" value="Bacteria"/>
</dbReference>
<reference evidence="5" key="1">
    <citation type="submission" date="2009-10" db="EMBL/GenBank/DDBJ databases">
        <title>Complete sequence of Bacillus selenitireducens MLS10.</title>
        <authorList>
            <consortium name="US DOE Joint Genome Institute"/>
            <person name="Lucas S."/>
            <person name="Copeland A."/>
            <person name="Lapidus A."/>
            <person name="Glavina del Rio T."/>
            <person name="Dalin E."/>
            <person name="Tice H."/>
            <person name="Bruce D."/>
            <person name="Goodwin L."/>
            <person name="Pitluck S."/>
            <person name="Sims D."/>
            <person name="Brettin T."/>
            <person name="Detter J.C."/>
            <person name="Han C."/>
            <person name="Larimer F."/>
            <person name="Land M."/>
            <person name="Hauser L."/>
            <person name="Kyrpides N."/>
            <person name="Ovchinnikova G."/>
            <person name="Stolz J."/>
        </authorList>
    </citation>
    <scope>NUCLEOTIDE SEQUENCE [LARGE SCALE GENOMIC DNA]</scope>
    <source>
        <strain evidence="5">MLS10</strain>
    </source>
</reference>